<evidence type="ECO:0000256" key="8">
    <source>
        <dbReference type="ARBA" id="ARBA00023136"/>
    </source>
</evidence>
<sequence>MRLETTIILALLADQISKAAALIWLQPGVPVPVFPGFSLTLGFNTGASFGLFSERMANAPLLMAALTSILTAMFWLFALRGQTATERHGFALIVGGAVGNIIDRLRQGAVTDFLDFSWKAWHWPAFNLADAAITCGAVLVLCATILRPRIGAVRS</sequence>
<keyword evidence="5 9" id="KW-0064">Aspartyl protease</keyword>
<evidence type="ECO:0000256" key="5">
    <source>
        <dbReference type="ARBA" id="ARBA00022750"/>
    </source>
</evidence>
<proteinExistence type="inferred from homology"/>
<accession>A0ABV7I7W7</accession>
<reference evidence="13" key="1">
    <citation type="journal article" date="2019" name="Int. J. Syst. Evol. Microbiol.">
        <title>The Global Catalogue of Microorganisms (GCM) 10K type strain sequencing project: providing services to taxonomists for standard genome sequencing and annotation.</title>
        <authorList>
            <consortium name="The Broad Institute Genomics Platform"/>
            <consortium name="The Broad Institute Genome Sequencing Center for Infectious Disease"/>
            <person name="Wu L."/>
            <person name="Ma J."/>
        </authorList>
    </citation>
    <scope>NUCLEOTIDE SEQUENCE [LARGE SCALE GENOMIC DNA]</scope>
    <source>
        <strain evidence="13">KCTC 52239</strain>
    </source>
</reference>
<dbReference type="HAMAP" id="MF_00161">
    <property type="entry name" value="LspA"/>
    <property type="match status" value="1"/>
</dbReference>
<comment type="similarity">
    <text evidence="1 9 11">Belongs to the peptidase A8 family.</text>
</comment>
<dbReference type="PROSITE" id="PS00855">
    <property type="entry name" value="SPASE_II"/>
    <property type="match status" value="1"/>
</dbReference>
<dbReference type="Proteomes" id="UP001595557">
    <property type="component" value="Unassembled WGS sequence"/>
</dbReference>
<evidence type="ECO:0000313" key="13">
    <source>
        <dbReference type="Proteomes" id="UP001595557"/>
    </source>
</evidence>
<keyword evidence="7 9" id="KW-1133">Transmembrane helix</keyword>
<evidence type="ECO:0000313" key="12">
    <source>
        <dbReference type="EMBL" id="MFC3166719.1"/>
    </source>
</evidence>
<protein>
    <recommendedName>
        <fullName evidence="9">Lipoprotein signal peptidase</fullName>
        <ecNumber evidence="9">3.4.23.36</ecNumber>
    </recommendedName>
    <alternativeName>
        <fullName evidence="9">Prolipoprotein signal peptidase</fullName>
    </alternativeName>
    <alternativeName>
        <fullName evidence="9">Signal peptidase II</fullName>
        <shortName evidence="9">SPase II</shortName>
    </alternativeName>
</protein>
<comment type="subcellular location">
    <subcellularLocation>
        <location evidence="9">Cell membrane</location>
        <topology evidence="9">Multi-pass membrane protein</topology>
    </subcellularLocation>
</comment>
<feature type="transmembrane region" description="Helical" evidence="9">
    <location>
        <begin position="31"/>
        <end position="52"/>
    </location>
</feature>
<comment type="caution">
    <text evidence="9">Lacks conserved residue(s) required for the propagation of feature annotation.</text>
</comment>
<feature type="transmembrane region" description="Helical" evidence="9">
    <location>
        <begin position="125"/>
        <end position="146"/>
    </location>
</feature>
<dbReference type="GO" id="GO:0004190">
    <property type="term" value="F:aspartic-type endopeptidase activity"/>
    <property type="evidence" value="ECO:0007669"/>
    <property type="project" value="UniProtKB-EC"/>
</dbReference>
<keyword evidence="4 9" id="KW-0812">Transmembrane</keyword>
<organism evidence="12 13">
    <name type="scientific">Paracoccus fontiphilus</name>
    <dbReference type="NCBI Taxonomy" id="1815556"/>
    <lineage>
        <taxon>Bacteria</taxon>
        <taxon>Pseudomonadati</taxon>
        <taxon>Pseudomonadota</taxon>
        <taxon>Alphaproteobacteria</taxon>
        <taxon>Rhodobacterales</taxon>
        <taxon>Paracoccaceae</taxon>
        <taxon>Paracoccus</taxon>
    </lineage>
</organism>
<evidence type="ECO:0000256" key="9">
    <source>
        <dbReference type="HAMAP-Rule" id="MF_00161"/>
    </source>
</evidence>
<comment type="catalytic activity">
    <reaction evidence="9 10">
        <text>Release of signal peptides from bacterial membrane prolipoproteins. Hydrolyzes -Xaa-Yaa-Zaa-|-(S,diacylglyceryl)Cys-, in which Xaa is hydrophobic (preferably Leu), and Yaa (Ala or Ser) and Zaa (Gly or Ala) have small, neutral side chains.</text>
        <dbReference type="EC" id="3.4.23.36"/>
    </reaction>
</comment>
<keyword evidence="2 9" id="KW-1003">Cell membrane</keyword>
<evidence type="ECO:0000256" key="11">
    <source>
        <dbReference type="RuleBase" id="RU004181"/>
    </source>
</evidence>
<keyword evidence="3 9" id="KW-0645">Protease</keyword>
<dbReference type="Pfam" id="PF01252">
    <property type="entry name" value="Peptidase_A8"/>
    <property type="match status" value="1"/>
</dbReference>
<dbReference type="RefSeq" id="WP_207100958.1">
    <property type="nucleotide sequence ID" value="NZ_JBHRTE010000004.1"/>
</dbReference>
<dbReference type="EMBL" id="JBHRTE010000004">
    <property type="protein sequence ID" value="MFC3166719.1"/>
    <property type="molecule type" value="Genomic_DNA"/>
</dbReference>
<keyword evidence="8 9" id="KW-0472">Membrane</keyword>
<dbReference type="NCBIfam" id="TIGR00077">
    <property type="entry name" value="lspA"/>
    <property type="match status" value="1"/>
</dbReference>
<keyword evidence="6 9" id="KW-0378">Hydrolase</keyword>
<evidence type="ECO:0000256" key="2">
    <source>
        <dbReference type="ARBA" id="ARBA00022475"/>
    </source>
</evidence>
<dbReference type="PANTHER" id="PTHR33695:SF1">
    <property type="entry name" value="LIPOPROTEIN SIGNAL PEPTIDASE"/>
    <property type="match status" value="1"/>
</dbReference>
<evidence type="ECO:0000256" key="10">
    <source>
        <dbReference type="RuleBase" id="RU000594"/>
    </source>
</evidence>
<dbReference type="InterPro" id="IPR001872">
    <property type="entry name" value="Peptidase_A8"/>
</dbReference>
<evidence type="ECO:0000256" key="3">
    <source>
        <dbReference type="ARBA" id="ARBA00022670"/>
    </source>
</evidence>
<dbReference type="PANTHER" id="PTHR33695">
    <property type="entry name" value="LIPOPROTEIN SIGNAL PEPTIDASE"/>
    <property type="match status" value="1"/>
</dbReference>
<evidence type="ECO:0000256" key="6">
    <source>
        <dbReference type="ARBA" id="ARBA00022801"/>
    </source>
</evidence>
<evidence type="ECO:0000256" key="7">
    <source>
        <dbReference type="ARBA" id="ARBA00022989"/>
    </source>
</evidence>
<comment type="function">
    <text evidence="9 10">This protein specifically catalyzes the removal of signal peptides from prolipoproteins.</text>
</comment>
<comment type="caution">
    <text evidence="12">The sequence shown here is derived from an EMBL/GenBank/DDBJ whole genome shotgun (WGS) entry which is preliminary data.</text>
</comment>
<dbReference type="EC" id="3.4.23.36" evidence="9"/>
<feature type="active site" evidence="9">
    <location>
        <position position="112"/>
    </location>
</feature>
<evidence type="ECO:0000256" key="4">
    <source>
        <dbReference type="ARBA" id="ARBA00022692"/>
    </source>
</evidence>
<dbReference type="PRINTS" id="PR00781">
    <property type="entry name" value="LIPOSIGPTASE"/>
</dbReference>
<keyword evidence="13" id="KW-1185">Reference proteome</keyword>
<feature type="transmembrane region" description="Helical" evidence="9">
    <location>
        <begin position="59"/>
        <end position="78"/>
    </location>
</feature>
<name>A0ABV7I7W7_9RHOB</name>
<feature type="active site" evidence="9">
    <location>
        <position position="130"/>
    </location>
</feature>
<evidence type="ECO:0000256" key="1">
    <source>
        <dbReference type="ARBA" id="ARBA00006139"/>
    </source>
</evidence>
<gene>
    <name evidence="9 12" type="primary">lspA</name>
    <name evidence="12" type="ORF">ACFOD7_01490</name>
</gene>
<comment type="pathway">
    <text evidence="9">Protein modification; lipoprotein biosynthesis (signal peptide cleavage).</text>
</comment>